<dbReference type="PIRSF" id="PIRSF001439">
    <property type="entry name" value="CryM"/>
    <property type="match status" value="1"/>
</dbReference>
<keyword evidence="3" id="KW-1185">Reference proteome</keyword>
<dbReference type="PANTHER" id="PTHR13812">
    <property type="entry name" value="KETIMINE REDUCTASE MU-CRYSTALLIN"/>
    <property type="match status" value="1"/>
</dbReference>
<reference evidence="3" key="1">
    <citation type="submission" date="2018-03" db="EMBL/GenBank/DDBJ databases">
        <authorList>
            <person name="Sun L."/>
            <person name="Liu H."/>
            <person name="Chen W."/>
            <person name="Huang K."/>
            <person name="Liu W."/>
            <person name="Gao X."/>
        </authorList>
    </citation>
    <scope>NUCLEOTIDE SEQUENCE [LARGE SCALE GENOMIC DNA]</scope>
    <source>
        <strain evidence="3">SH9</strain>
    </source>
</reference>
<comment type="caution">
    <text evidence="2">The sequence shown here is derived from an EMBL/GenBank/DDBJ whole genome shotgun (WGS) entry which is preliminary data.</text>
</comment>
<dbReference type="FunFam" id="3.40.50.720:FF:000311">
    <property type="entry name" value="Ornithine cyclodeaminase"/>
    <property type="match status" value="1"/>
</dbReference>
<dbReference type="Gene3D" id="3.30.1780.10">
    <property type="entry name" value="ornithine cyclodeaminase, domain 1"/>
    <property type="match status" value="1"/>
</dbReference>
<organism evidence="2 3">
    <name type="scientific">Alsobacter soli</name>
    <dbReference type="NCBI Taxonomy" id="2109933"/>
    <lineage>
        <taxon>Bacteria</taxon>
        <taxon>Pseudomonadati</taxon>
        <taxon>Pseudomonadota</taxon>
        <taxon>Alphaproteobacteria</taxon>
        <taxon>Hyphomicrobiales</taxon>
        <taxon>Alsobacteraceae</taxon>
        <taxon>Alsobacter</taxon>
    </lineage>
</organism>
<evidence type="ECO:0000313" key="2">
    <source>
        <dbReference type="EMBL" id="PSC04079.1"/>
    </source>
</evidence>
<dbReference type="SUPFAM" id="SSF51735">
    <property type="entry name" value="NAD(P)-binding Rossmann-fold domains"/>
    <property type="match status" value="1"/>
</dbReference>
<dbReference type="AlphaFoldDB" id="A0A2T1HRE4"/>
<protein>
    <submittedName>
        <fullName evidence="2">Ornithine cyclodeaminase family protein</fullName>
    </submittedName>
</protein>
<dbReference type="InterPro" id="IPR036291">
    <property type="entry name" value="NAD(P)-bd_dom_sf"/>
</dbReference>
<accession>A0A2T1HRE4</accession>
<gene>
    <name evidence="2" type="ORF">SLNSH_15860</name>
</gene>
<evidence type="ECO:0000256" key="1">
    <source>
        <dbReference type="ARBA" id="ARBA00008903"/>
    </source>
</evidence>
<dbReference type="EMBL" id="PVZS01000017">
    <property type="protein sequence ID" value="PSC04079.1"/>
    <property type="molecule type" value="Genomic_DNA"/>
</dbReference>
<evidence type="ECO:0000313" key="3">
    <source>
        <dbReference type="Proteomes" id="UP000239772"/>
    </source>
</evidence>
<proteinExistence type="inferred from homology"/>
<sequence length="317" mass="33443">MKTISAAEVDRVLDPVALADALGEAFRQDIEVPVRHHHDVDRPDAPATLLLMPAWTGPSVEDAYLGTKIVTVFPGNGARGMPSVLGTYMLMDGATGAPLAAIDGTRLTAWRTAAASALAARTLARADARRMVMVGAGALAPFLIRAHAAQRPLADIALWNHRPERAEAVARELAATGLPVRAVTDLEAAVREADIVSCATLTETPLVRGAWLKPGAHLDCVGAFRPSMRETDDDVVRRASLFCDTRAGALKEGGDLAQPLAAGVIAPSDVKADLYDLARGAHPGRTSDEEITFFKSVGTAIEDLAAAILVWKRIGPS</sequence>
<comment type="similarity">
    <text evidence="1">Belongs to the ornithine cyclodeaminase/mu-crystallin family.</text>
</comment>
<dbReference type="OrthoDB" id="9785971at2"/>
<dbReference type="Pfam" id="PF02423">
    <property type="entry name" value="OCD_Mu_crystall"/>
    <property type="match status" value="1"/>
</dbReference>
<dbReference type="GO" id="GO:0016491">
    <property type="term" value="F:oxidoreductase activity"/>
    <property type="evidence" value="ECO:0007669"/>
    <property type="project" value="UniProtKB-ARBA"/>
</dbReference>
<dbReference type="InterPro" id="IPR003462">
    <property type="entry name" value="ODC_Mu_crystall"/>
</dbReference>
<dbReference type="NCBIfam" id="NF004793">
    <property type="entry name" value="PRK06141.1"/>
    <property type="match status" value="1"/>
</dbReference>
<dbReference type="Proteomes" id="UP000239772">
    <property type="component" value="Unassembled WGS sequence"/>
</dbReference>
<name>A0A2T1HRE4_9HYPH</name>
<dbReference type="GO" id="GO:0005737">
    <property type="term" value="C:cytoplasm"/>
    <property type="evidence" value="ECO:0007669"/>
    <property type="project" value="TreeGrafter"/>
</dbReference>
<dbReference type="Gene3D" id="3.40.50.720">
    <property type="entry name" value="NAD(P)-binding Rossmann-like Domain"/>
    <property type="match status" value="1"/>
</dbReference>
<dbReference type="GO" id="GO:0019752">
    <property type="term" value="P:carboxylic acid metabolic process"/>
    <property type="evidence" value="ECO:0007669"/>
    <property type="project" value="UniProtKB-ARBA"/>
</dbReference>
<dbReference type="RefSeq" id="WP_106337986.1">
    <property type="nucleotide sequence ID" value="NZ_PVZS01000017.1"/>
</dbReference>
<dbReference type="InterPro" id="IPR023401">
    <property type="entry name" value="ODC_N"/>
</dbReference>
<dbReference type="PANTHER" id="PTHR13812:SF19">
    <property type="entry name" value="KETIMINE REDUCTASE MU-CRYSTALLIN"/>
    <property type="match status" value="1"/>
</dbReference>